<keyword evidence="2" id="KW-0812">Transmembrane</keyword>
<dbReference type="EMBL" id="BLBS01000057">
    <property type="protein sequence ID" value="GET93410.1"/>
    <property type="molecule type" value="Genomic_DNA"/>
</dbReference>
<name>A0A640KUH4_LEITA</name>
<feature type="compositionally biased region" description="Basic and acidic residues" evidence="1">
    <location>
        <begin position="157"/>
        <end position="167"/>
    </location>
</feature>
<organism evidence="3 4">
    <name type="scientific">Leishmania tarentolae</name>
    <name type="common">Sauroleishmania tarentolae</name>
    <dbReference type="NCBI Taxonomy" id="5689"/>
    <lineage>
        <taxon>Eukaryota</taxon>
        <taxon>Discoba</taxon>
        <taxon>Euglenozoa</taxon>
        <taxon>Kinetoplastea</taxon>
        <taxon>Metakinetoplastina</taxon>
        <taxon>Trypanosomatida</taxon>
        <taxon>Trypanosomatidae</taxon>
        <taxon>Leishmaniinae</taxon>
        <taxon>Leishmania</taxon>
        <taxon>lizard Leishmania</taxon>
    </lineage>
</organism>
<keyword evidence="4" id="KW-1185">Reference proteome</keyword>
<evidence type="ECO:0000256" key="2">
    <source>
        <dbReference type="SAM" id="Phobius"/>
    </source>
</evidence>
<feature type="region of interest" description="Disordered" evidence="1">
    <location>
        <begin position="157"/>
        <end position="176"/>
    </location>
</feature>
<reference evidence="3" key="1">
    <citation type="submission" date="2019-11" db="EMBL/GenBank/DDBJ databases">
        <title>Leishmania tarentolae CDS.</title>
        <authorList>
            <person name="Goto Y."/>
            <person name="Yamagishi J."/>
        </authorList>
    </citation>
    <scope>NUCLEOTIDE SEQUENCE [LARGE SCALE GENOMIC DNA]</scope>
    <source>
        <strain evidence="3">Parrot Tar II</strain>
    </source>
</reference>
<dbReference type="Proteomes" id="UP000419144">
    <property type="component" value="Unassembled WGS sequence"/>
</dbReference>
<keyword evidence="2" id="KW-1133">Transmembrane helix</keyword>
<evidence type="ECO:0000256" key="1">
    <source>
        <dbReference type="SAM" id="MobiDB-lite"/>
    </source>
</evidence>
<gene>
    <name evidence="3" type="ORF">LtaPh_3633651</name>
</gene>
<keyword evidence="2" id="KW-0472">Membrane</keyword>
<protein>
    <submittedName>
        <fullName evidence="3">60S ribosomal protein L22, putative</fullName>
    </submittedName>
</protein>
<proteinExistence type="predicted"/>
<sequence>MREREPVRGPRRTFSMYASSPFSQVLTLFFLVLDVEVLQLVRPLAGGEDADPVAQVLLLEKLLREVLEILLAVRHRGADRQNIVVHRQADLVGERALAPVELRVLLEELLEVAKHVFAEDAVGGRDAAVNLEDLLALGQLLLADVAARANLSANGDHLCRRGGGRESDGDDASTET</sequence>
<feature type="transmembrane region" description="Helical" evidence="2">
    <location>
        <begin position="12"/>
        <end position="33"/>
    </location>
</feature>
<accession>A0A640KUH4</accession>
<keyword evidence="3" id="KW-0689">Ribosomal protein</keyword>
<dbReference type="VEuPathDB" id="TriTrypDB:LtaPh_3633651"/>
<dbReference type="AlphaFoldDB" id="A0A640KUH4"/>
<keyword evidence="3" id="KW-0687">Ribonucleoprotein</keyword>
<comment type="caution">
    <text evidence="3">The sequence shown here is derived from an EMBL/GenBank/DDBJ whole genome shotgun (WGS) entry which is preliminary data.</text>
</comment>
<dbReference type="GO" id="GO:0005840">
    <property type="term" value="C:ribosome"/>
    <property type="evidence" value="ECO:0007669"/>
    <property type="project" value="UniProtKB-KW"/>
</dbReference>
<evidence type="ECO:0000313" key="4">
    <source>
        <dbReference type="Proteomes" id="UP000419144"/>
    </source>
</evidence>
<evidence type="ECO:0000313" key="3">
    <source>
        <dbReference type="EMBL" id="GET93410.1"/>
    </source>
</evidence>